<comment type="cofactor">
    <cofactor evidence="1">
        <name>Mg(2+)</name>
        <dbReference type="ChEBI" id="CHEBI:18420"/>
    </cofactor>
    <text evidence="1">Binds 2 magnesium ions per subunit.</text>
</comment>
<organism evidence="2 3">
    <name type="scientific">Candidatus Aphodoplasma excrementigallinarum</name>
    <dbReference type="NCBI Taxonomy" id="2840673"/>
    <lineage>
        <taxon>Bacteria</taxon>
        <taxon>Bacillati</taxon>
        <taxon>Bacillota</taxon>
        <taxon>Clostridia</taxon>
        <taxon>Eubacteriales</taxon>
        <taxon>Candidatus Aphodoplasma</taxon>
    </lineage>
</organism>
<dbReference type="GO" id="GO:0046872">
    <property type="term" value="F:metal ion binding"/>
    <property type="evidence" value="ECO:0007669"/>
    <property type="project" value="UniProtKB-KW"/>
</dbReference>
<dbReference type="Pfam" id="PF03747">
    <property type="entry name" value="ADP_ribosyl_GH"/>
    <property type="match status" value="1"/>
</dbReference>
<feature type="binding site" evidence="1">
    <location>
        <position position="387"/>
    </location>
    <ligand>
        <name>Mg(2+)</name>
        <dbReference type="ChEBI" id="CHEBI:18420"/>
        <label>1</label>
    </ligand>
</feature>
<keyword evidence="1" id="KW-0460">Magnesium</keyword>
<keyword evidence="1" id="KW-0479">Metal-binding</keyword>
<protein>
    <submittedName>
        <fullName evidence="2">ADP-ribosylglycohydrolase family protein</fullName>
    </submittedName>
</protein>
<dbReference type="EMBL" id="DVOF01000143">
    <property type="protein sequence ID" value="HIV02928.1"/>
    <property type="molecule type" value="Genomic_DNA"/>
</dbReference>
<dbReference type="InterPro" id="IPR005502">
    <property type="entry name" value="Ribosyl_crysJ1"/>
</dbReference>
<comment type="caution">
    <text evidence="2">The sequence shown here is derived from an EMBL/GenBank/DDBJ whole genome shotgun (WGS) entry which is preliminary data.</text>
</comment>
<evidence type="ECO:0000313" key="2">
    <source>
        <dbReference type="EMBL" id="HIV02928.1"/>
    </source>
</evidence>
<gene>
    <name evidence="2" type="ORF">IAC74_05080</name>
</gene>
<proteinExistence type="predicted"/>
<sequence length="444" mass="49480">MLLWMDYAEELLTEWKQCMEEGLDASAYKELMEQIKKMPPSRERYRLADEVFSLVQKLPQQKGYAYDEPSDWDAIQACLPKEQPVLPGVPDREALSERIHGAWLGRIIGCLLGKPVEGRRTPELKEMMRESKNDPLDRYFSYGDFSEAFCAEHAEWMNREGFADQLGGAAPSDDDTNYTVLSLKLINKYGRDFTTDDVAEIWLSDLPAIVTCTAERVAYRNALCGLTAPETATHKNPYREWIGAQIRGDLFGYINPGDLKTASHMAWRDARISHIKNGIYGEIFVSAMLAAAAVCDNREEVVRAGLSQIPEASRLAERLRLVFDWSKEGISMEEAIARVHGLYDEYDGHDWCHTISNAMLVAVGILFGEGDLQKSVCPIVQAGFDTDCNGATIGSVIGMMYGAASIPEKWAAPLCGMLRTGVAGYNLVAISDLADETMHLIPEV</sequence>
<dbReference type="InterPro" id="IPR036705">
    <property type="entry name" value="Ribosyl_crysJ1_sf"/>
</dbReference>
<evidence type="ECO:0000313" key="3">
    <source>
        <dbReference type="Proteomes" id="UP000886743"/>
    </source>
</evidence>
<feature type="binding site" evidence="1">
    <location>
        <position position="385"/>
    </location>
    <ligand>
        <name>Mg(2+)</name>
        <dbReference type="ChEBI" id="CHEBI:18420"/>
        <label>1</label>
    </ligand>
</feature>
<accession>A0A9D1NI88</accession>
<dbReference type="AlphaFoldDB" id="A0A9D1NI88"/>
<reference evidence="2" key="2">
    <citation type="journal article" date="2021" name="PeerJ">
        <title>Extensive microbial diversity within the chicken gut microbiome revealed by metagenomics and culture.</title>
        <authorList>
            <person name="Gilroy R."/>
            <person name="Ravi A."/>
            <person name="Getino M."/>
            <person name="Pursley I."/>
            <person name="Horton D.L."/>
            <person name="Alikhan N.F."/>
            <person name="Baker D."/>
            <person name="Gharbi K."/>
            <person name="Hall N."/>
            <person name="Watson M."/>
            <person name="Adriaenssens E.M."/>
            <person name="Foster-Nyarko E."/>
            <person name="Jarju S."/>
            <person name="Secka A."/>
            <person name="Antonio M."/>
            <person name="Oren A."/>
            <person name="Chaudhuri R.R."/>
            <person name="La Ragione R."/>
            <person name="Hildebrand F."/>
            <person name="Pallen M.J."/>
        </authorList>
    </citation>
    <scope>NUCLEOTIDE SEQUENCE</scope>
    <source>
        <strain evidence="2">4920</strain>
    </source>
</reference>
<dbReference type="SUPFAM" id="SSF101478">
    <property type="entry name" value="ADP-ribosylglycohydrolase"/>
    <property type="match status" value="1"/>
</dbReference>
<evidence type="ECO:0000256" key="1">
    <source>
        <dbReference type="PIRSR" id="PIRSR605502-1"/>
    </source>
</evidence>
<reference evidence="2" key="1">
    <citation type="submission" date="2020-10" db="EMBL/GenBank/DDBJ databases">
        <authorList>
            <person name="Gilroy R."/>
        </authorList>
    </citation>
    <scope>NUCLEOTIDE SEQUENCE</scope>
    <source>
        <strain evidence="2">4920</strain>
    </source>
</reference>
<dbReference type="Gene3D" id="1.10.4080.10">
    <property type="entry name" value="ADP-ribosylation/Crystallin J1"/>
    <property type="match status" value="1"/>
</dbReference>
<name>A0A9D1NI88_9FIRM</name>
<dbReference type="Proteomes" id="UP000886743">
    <property type="component" value="Unassembled WGS sequence"/>
</dbReference>